<dbReference type="Proteomes" id="UP000540989">
    <property type="component" value="Unassembled WGS sequence"/>
</dbReference>
<accession>A0A7W7ZDD0</accession>
<comment type="caution">
    <text evidence="3">The sequence shown here is derived from an EMBL/GenBank/DDBJ whole genome shotgun (WGS) entry which is preliminary data.</text>
</comment>
<reference evidence="3 4" key="1">
    <citation type="submission" date="2020-08" db="EMBL/GenBank/DDBJ databases">
        <title>Genomic Encyclopedia of Type Strains, Phase IV (KMG-V): Genome sequencing to study the core and pangenomes of soil and plant-associated prokaryotes.</title>
        <authorList>
            <person name="Whitman W."/>
        </authorList>
    </citation>
    <scope>NUCLEOTIDE SEQUENCE [LARGE SCALE GENOMIC DNA]</scope>
    <source>
        <strain evidence="3 4">M8UP14</strain>
    </source>
</reference>
<keyword evidence="4" id="KW-1185">Reference proteome</keyword>
<dbReference type="Gene3D" id="2.50.20.10">
    <property type="entry name" value="Lipoprotein localisation LolA/LolB/LppX"/>
    <property type="match status" value="1"/>
</dbReference>
<keyword evidence="1 2" id="KW-0732">Signal</keyword>
<dbReference type="EMBL" id="JACHIP010000003">
    <property type="protein sequence ID" value="MBB5057702.1"/>
    <property type="molecule type" value="Genomic_DNA"/>
</dbReference>
<dbReference type="SUPFAM" id="SSF89392">
    <property type="entry name" value="Prokaryotic lipoproteins and lipoprotein localization factors"/>
    <property type="match status" value="1"/>
</dbReference>
<evidence type="ECO:0000256" key="1">
    <source>
        <dbReference type="ARBA" id="ARBA00022729"/>
    </source>
</evidence>
<organism evidence="3 4">
    <name type="scientific">Granulicella aggregans</name>
    <dbReference type="NCBI Taxonomy" id="474949"/>
    <lineage>
        <taxon>Bacteria</taxon>
        <taxon>Pseudomonadati</taxon>
        <taxon>Acidobacteriota</taxon>
        <taxon>Terriglobia</taxon>
        <taxon>Terriglobales</taxon>
        <taxon>Acidobacteriaceae</taxon>
        <taxon>Granulicella</taxon>
    </lineage>
</organism>
<feature type="signal peptide" evidence="2">
    <location>
        <begin position="1"/>
        <end position="18"/>
    </location>
</feature>
<proteinExistence type="predicted"/>
<gene>
    <name evidence="3" type="ORF">HDF16_002408</name>
</gene>
<evidence type="ECO:0000313" key="4">
    <source>
        <dbReference type="Proteomes" id="UP000540989"/>
    </source>
</evidence>
<name>A0A7W7ZDD0_9BACT</name>
<keyword evidence="3" id="KW-0449">Lipoprotein</keyword>
<feature type="chain" id="PRO_5030914365" evidence="2">
    <location>
        <begin position="19"/>
        <end position="241"/>
    </location>
</feature>
<evidence type="ECO:0000313" key="3">
    <source>
        <dbReference type="EMBL" id="MBB5057702.1"/>
    </source>
</evidence>
<sequence>MRIFVAGCLLGLSMVAGAQQPGLDAVLKQMDAASVGFKSAQADFRRDTFTKVIKETSSQCGMIYFVRKGAATEMGLKVAPSATQACAGEASATANGTRTLAYKGSELQIYEPGTNRLTVFHTGANQTQAESFLTLGFGGSGTDLAKTWNITEQGMETIKDGAKPYNVVKLDLVAKDPNNRNMFSHITIWVEPTLGISLKQQFFSPSGDLFTTFFEHIRYNQKVNEGAFAIKTNKDTQVDRR</sequence>
<protein>
    <submittedName>
        <fullName evidence="3">Outer membrane lipoprotein-sorting protein</fullName>
    </submittedName>
</protein>
<dbReference type="AlphaFoldDB" id="A0A7W7ZDD0"/>
<dbReference type="InterPro" id="IPR029046">
    <property type="entry name" value="LolA/LolB/LppX"/>
</dbReference>
<evidence type="ECO:0000256" key="2">
    <source>
        <dbReference type="SAM" id="SignalP"/>
    </source>
</evidence>